<comment type="caution">
    <text evidence="1">The sequence shown here is derived from an EMBL/GenBank/DDBJ whole genome shotgun (WGS) entry which is preliminary data.</text>
</comment>
<gene>
    <name evidence="1" type="ORF">GCM10023171_21260</name>
</gene>
<accession>A0ABP8PE09</accession>
<dbReference type="Proteomes" id="UP001500731">
    <property type="component" value="Unassembled WGS sequence"/>
</dbReference>
<evidence type="ECO:0000313" key="1">
    <source>
        <dbReference type="EMBL" id="GAA4486003.1"/>
    </source>
</evidence>
<dbReference type="EMBL" id="BAABGP010000014">
    <property type="protein sequence ID" value="GAA4486003.1"/>
    <property type="molecule type" value="Genomic_DNA"/>
</dbReference>
<sequence length="76" mass="8384">MTDRFQAAPTATWPSSLLILIRIAIHPRPSEDPPSEDPTRPPLTIVRALGVPDETHPGYRQSARLSVYISVDPTPL</sequence>
<name>A0ABP8PE09_9MICO</name>
<organism evidence="1 2">
    <name type="scientific">Microbacterium panaciterrae</name>
    <dbReference type="NCBI Taxonomy" id="985759"/>
    <lineage>
        <taxon>Bacteria</taxon>
        <taxon>Bacillati</taxon>
        <taxon>Actinomycetota</taxon>
        <taxon>Actinomycetes</taxon>
        <taxon>Micrococcales</taxon>
        <taxon>Microbacteriaceae</taxon>
        <taxon>Microbacterium</taxon>
    </lineage>
</organism>
<protein>
    <submittedName>
        <fullName evidence="1">Uncharacterized protein</fullName>
    </submittedName>
</protein>
<evidence type="ECO:0000313" key="2">
    <source>
        <dbReference type="Proteomes" id="UP001500731"/>
    </source>
</evidence>
<reference evidence="2" key="1">
    <citation type="journal article" date="2019" name="Int. J. Syst. Evol. Microbiol.">
        <title>The Global Catalogue of Microorganisms (GCM) 10K type strain sequencing project: providing services to taxonomists for standard genome sequencing and annotation.</title>
        <authorList>
            <consortium name="The Broad Institute Genomics Platform"/>
            <consortium name="The Broad Institute Genome Sequencing Center for Infectious Disease"/>
            <person name="Wu L."/>
            <person name="Ma J."/>
        </authorList>
    </citation>
    <scope>NUCLEOTIDE SEQUENCE [LARGE SCALE GENOMIC DNA]</scope>
    <source>
        <strain evidence="2">JCM 17839</strain>
    </source>
</reference>
<keyword evidence="2" id="KW-1185">Reference proteome</keyword>
<proteinExistence type="predicted"/>